<reference evidence="1 2" key="1">
    <citation type="journal article" date="2019" name="Sci. Rep.">
        <title>Orb-weaving spider Araneus ventricosus genome elucidates the spidroin gene catalogue.</title>
        <authorList>
            <person name="Kono N."/>
            <person name="Nakamura H."/>
            <person name="Ohtoshi R."/>
            <person name="Moran D.A.P."/>
            <person name="Shinohara A."/>
            <person name="Yoshida Y."/>
            <person name="Fujiwara M."/>
            <person name="Mori M."/>
            <person name="Tomita M."/>
            <person name="Arakawa K."/>
        </authorList>
    </citation>
    <scope>NUCLEOTIDE SEQUENCE [LARGE SCALE GENOMIC DNA]</scope>
</reference>
<dbReference type="EMBL" id="BGPR01087112">
    <property type="protein sequence ID" value="GBM05954.1"/>
    <property type="molecule type" value="Genomic_DNA"/>
</dbReference>
<feature type="non-terminal residue" evidence="1">
    <location>
        <position position="1"/>
    </location>
</feature>
<protein>
    <submittedName>
        <fullName evidence="1">Uncharacterized protein</fullName>
    </submittedName>
</protein>
<proteinExistence type="predicted"/>
<evidence type="ECO:0000313" key="2">
    <source>
        <dbReference type="Proteomes" id="UP000499080"/>
    </source>
</evidence>
<keyword evidence="2" id="KW-1185">Reference proteome</keyword>
<dbReference type="Proteomes" id="UP000499080">
    <property type="component" value="Unassembled WGS sequence"/>
</dbReference>
<name>A0A4Y2CPW9_ARAVE</name>
<sequence length="69" mass="7808">FLLLSAYQRFSVAKWSCNNCPKVQLKYISELPENMRALFHATELSFTGEIYSHEILGIAETIASTQCPP</sequence>
<organism evidence="1 2">
    <name type="scientific">Araneus ventricosus</name>
    <name type="common">Orbweaver spider</name>
    <name type="synonym">Epeira ventricosa</name>
    <dbReference type="NCBI Taxonomy" id="182803"/>
    <lineage>
        <taxon>Eukaryota</taxon>
        <taxon>Metazoa</taxon>
        <taxon>Ecdysozoa</taxon>
        <taxon>Arthropoda</taxon>
        <taxon>Chelicerata</taxon>
        <taxon>Arachnida</taxon>
        <taxon>Araneae</taxon>
        <taxon>Araneomorphae</taxon>
        <taxon>Entelegynae</taxon>
        <taxon>Araneoidea</taxon>
        <taxon>Araneidae</taxon>
        <taxon>Araneus</taxon>
    </lineage>
</organism>
<evidence type="ECO:0000313" key="1">
    <source>
        <dbReference type="EMBL" id="GBM05954.1"/>
    </source>
</evidence>
<comment type="caution">
    <text evidence="1">The sequence shown here is derived from an EMBL/GenBank/DDBJ whole genome shotgun (WGS) entry which is preliminary data.</text>
</comment>
<dbReference type="AlphaFoldDB" id="A0A4Y2CPW9"/>
<accession>A0A4Y2CPW9</accession>
<gene>
    <name evidence="1" type="ORF">AVEN_235194_1</name>
</gene>